<dbReference type="RefSeq" id="WP_104516935.1">
    <property type="nucleotide sequence ID" value="NZ_NHRY01000029.1"/>
</dbReference>
<dbReference type="InterPro" id="IPR008258">
    <property type="entry name" value="Transglycosylase_SLT_dom_1"/>
</dbReference>
<feature type="domain" description="Transglycosylase SLT" evidence="3">
    <location>
        <begin position="37"/>
        <end position="167"/>
    </location>
</feature>
<evidence type="ECO:0000313" key="5">
    <source>
        <dbReference type="Proteomes" id="UP000239724"/>
    </source>
</evidence>
<keyword evidence="2" id="KW-0732">Signal</keyword>
<keyword evidence="5" id="KW-1185">Reference proteome</keyword>
<comment type="similarity">
    <text evidence="1">Belongs to the virb1 family.</text>
</comment>
<accession>A0A2S6NP41</accession>
<reference evidence="4 5" key="1">
    <citation type="journal article" date="2018" name="Arch. Microbiol.">
        <title>New insights into the metabolic potential of the phototrophic purple bacterium Rhodopila globiformis DSM 161(T) from its draft genome sequence and evidence for a vanadium-dependent nitrogenase.</title>
        <authorList>
            <person name="Imhoff J.F."/>
            <person name="Rahn T."/>
            <person name="Kunzel S."/>
            <person name="Neulinger S.C."/>
        </authorList>
    </citation>
    <scope>NUCLEOTIDE SEQUENCE [LARGE SCALE GENOMIC DNA]</scope>
    <source>
        <strain evidence="4 5">DSM 161</strain>
    </source>
</reference>
<dbReference type="AlphaFoldDB" id="A0A2S6NP41"/>
<evidence type="ECO:0000259" key="3">
    <source>
        <dbReference type="Pfam" id="PF01464"/>
    </source>
</evidence>
<dbReference type="Pfam" id="PF01464">
    <property type="entry name" value="SLT"/>
    <property type="match status" value="1"/>
</dbReference>
<organism evidence="4 5">
    <name type="scientific">Rhodopila globiformis</name>
    <name type="common">Rhodopseudomonas globiformis</name>
    <dbReference type="NCBI Taxonomy" id="1071"/>
    <lineage>
        <taxon>Bacteria</taxon>
        <taxon>Pseudomonadati</taxon>
        <taxon>Pseudomonadota</taxon>
        <taxon>Alphaproteobacteria</taxon>
        <taxon>Acetobacterales</taxon>
        <taxon>Acetobacteraceae</taxon>
        <taxon>Rhodopila</taxon>
    </lineage>
</organism>
<feature type="signal peptide" evidence="2">
    <location>
        <begin position="1"/>
        <end position="21"/>
    </location>
</feature>
<dbReference type="SUPFAM" id="SSF53955">
    <property type="entry name" value="Lysozyme-like"/>
    <property type="match status" value="1"/>
</dbReference>
<dbReference type="Gene3D" id="1.10.530.10">
    <property type="match status" value="1"/>
</dbReference>
<comment type="caution">
    <text evidence="4">The sequence shown here is derived from an EMBL/GenBank/DDBJ whole genome shotgun (WGS) entry which is preliminary data.</text>
</comment>
<dbReference type="EMBL" id="NHRY01000029">
    <property type="protein sequence ID" value="PPQ40147.1"/>
    <property type="molecule type" value="Genomic_DNA"/>
</dbReference>
<gene>
    <name evidence="4" type="ORF">CCS01_00775</name>
</gene>
<dbReference type="InterPro" id="IPR023346">
    <property type="entry name" value="Lysozyme-like_dom_sf"/>
</dbReference>
<dbReference type="Proteomes" id="UP000239724">
    <property type="component" value="Unassembled WGS sequence"/>
</dbReference>
<protein>
    <recommendedName>
        <fullName evidence="3">Transglycosylase SLT domain-containing protein</fullName>
    </recommendedName>
</protein>
<feature type="chain" id="PRO_5015752574" description="Transglycosylase SLT domain-containing protein" evidence="2">
    <location>
        <begin position="22"/>
        <end position="250"/>
    </location>
</feature>
<evidence type="ECO:0000256" key="1">
    <source>
        <dbReference type="ARBA" id="ARBA00009387"/>
    </source>
</evidence>
<evidence type="ECO:0000313" key="4">
    <source>
        <dbReference type="EMBL" id="PPQ40147.1"/>
    </source>
</evidence>
<dbReference type="CDD" id="cd13400">
    <property type="entry name" value="LT_IagB-like"/>
    <property type="match status" value="1"/>
</dbReference>
<dbReference type="OrthoDB" id="5945995at2"/>
<name>A0A2S6NP41_RHOGL</name>
<proteinExistence type="inferred from homology"/>
<evidence type="ECO:0000256" key="2">
    <source>
        <dbReference type="SAM" id="SignalP"/>
    </source>
</evidence>
<sequence length="250" mass="27505">MTTWRSLPILIALLASWHARADLSLVTPPATALCRQAITAAERAHGIPAHLLAAIARVESGRRDQDSGTFNPWPWTINLDGQGSFYNTKAQAVAAARAMRPRVTRSIDVGCMQISLTHHPDAFRDLVQAFDPAANADYGARFLLQLHDKTGSWPEAVAQYHSATPDIGQDYQRRVYAAWPEEQRLAFAAAPAAPLRPWRGFYASYTPPARLQPRTARIILLPPMAGGGPVPGKTLAMYRAMPVRMAPQHR</sequence>